<comment type="caution">
    <text evidence="8">The sequence shown here is derived from an EMBL/GenBank/DDBJ whole genome shotgun (WGS) entry which is preliminary data.</text>
</comment>
<keyword evidence="5 6" id="KW-0472">Membrane</keyword>
<evidence type="ECO:0000259" key="7">
    <source>
        <dbReference type="Pfam" id="PF12823"/>
    </source>
</evidence>
<evidence type="ECO:0000256" key="6">
    <source>
        <dbReference type="SAM" id="Phobius"/>
    </source>
</evidence>
<dbReference type="NCBIfam" id="TIGR03954">
    <property type="entry name" value="integ_memb_HG"/>
    <property type="match status" value="1"/>
</dbReference>
<feature type="domain" description="DUF3817" evidence="7">
    <location>
        <begin position="11"/>
        <end position="94"/>
    </location>
</feature>
<protein>
    <recommendedName>
        <fullName evidence="7">DUF3817 domain-containing protein</fullName>
    </recommendedName>
</protein>
<feature type="transmembrane region" description="Helical" evidence="6">
    <location>
        <begin position="12"/>
        <end position="32"/>
    </location>
</feature>
<keyword evidence="3 6" id="KW-0812">Transmembrane</keyword>
<evidence type="ECO:0000256" key="1">
    <source>
        <dbReference type="ARBA" id="ARBA00004651"/>
    </source>
</evidence>
<dbReference type="eggNOG" id="ENOG5033CDS">
    <property type="taxonomic scope" value="Bacteria"/>
</dbReference>
<dbReference type="GO" id="GO:0005886">
    <property type="term" value="C:plasma membrane"/>
    <property type="evidence" value="ECO:0007669"/>
    <property type="project" value="UniProtKB-SubCell"/>
</dbReference>
<organism evidence="8 9">
    <name type="scientific">Thauera terpenica 58Eu</name>
    <dbReference type="NCBI Taxonomy" id="1348657"/>
    <lineage>
        <taxon>Bacteria</taxon>
        <taxon>Pseudomonadati</taxon>
        <taxon>Pseudomonadota</taxon>
        <taxon>Betaproteobacteria</taxon>
        <taxon>Rhodocyclales</taxon>
        <taxon>Zoogloeaceae</taxon>
        <taxon>Thauera</taxon>
    </lineage>
</organism>
<proteinExistence type="predicted"/>
<keyword evidence="2" id="KW-1003">Cell membrane</keyword>
<dbReference type="PATRIC" id="fig|1348657.5.peg.1602"/>
<reference evidence="8 9" key="1">
    <citation type="submission" date="2013-06" db="EMBL/GenBank/DDBJ databases">
        <title>Draft genome sequence of Thauera terpenica.</title>
        <authorList>
            <person name="Liu B."/>
            <person name="Frostegard A.H."/>
            <person name="Shapleigh J.P."/>
        </authorList>
    </citation>
    <scope>NUCLEOTIDE SEQUENCE [LARGE SCALE GENOMIC DNA]</scope>
    <source>
        <strain evidence="8 9">58Eu</strain>
    </source>
</reference>
<dbReference type="STRING" id="1348657.M622_03135"/>
<evidence type="ECO:0000313" key="9">
    <source>
        <dbReference type="Proteomes" id="UP000015455"/>
    </source>
</evidence>
<evidence type="ECO:0000256" key="5">
    <source>
        <dbReference type="ARBA" id="ARBA00023136"/>
    </source>
</evidence>
<dbReference type="Proteomes" id="UP000015455">
    <property type="component" value="Unassembled WGS sequence"/>
</dbReference>
<sequence>MITVHTHRKILYWLAFSDGIALLALAFVAVPIKYMLDQPLGVKILGPVHGALFLSLTATTLSALARGALRPGLALLLLVGALLPLGAFLADYRLRLAYPELQR</sequence>
<gene>
    <name evidence="8" type="ORF">M622_03135</name>
</gene>
<evidence type="ECO:0000256" key="3">
    <source>
        <dbReference type="ARBA" id="ARBA00022692"/>
    </source>
</evidence>
<keyword evidence="9" id="KW-1185">Reference proteome</keyword>
<feature type="transmembrane region" description="Helical" evidence="6">
    <location>
        <begin position="72"/>
        <end position="90"/>
    </location>
</feature>
<evidence type="ECO:0000256" key="4">
    <source>
        <dbReference type="ARBA" id="ARBA00022989"/>
    </source>
</evidence>
<evidence type="ECO:0000313" key="8">
    <source>
        <dbReference type="EMBL" id="EPZ16186.1"/>
    </source>
</evidence>
<accession>S9ZNK2</accession>
<comment type="subcellular location">
    <subcellularLocation>
        <location evidence="1">Cell membrane</location>
        <topology evidence="1">Multi-pass membrane protein</topology>
    </subcellularLocation>
</comment>
<keyword evidence="4 6" id="KW-1133">Transmembrane helix</keyword>
<dbReference type="EMBL" id="ATJV01000048">
    <property type="protein sequence ID" value="EPZ16186.1"/>
    <property type="molecule type" value="Genomic_DNA"/>
</dbReference>
<dbReference type="Pfam" id="PF12823">
    <property type="entry name" value="DUF3817"/>
    <property type="match status" value="1"/>
</dbReference>
<evidence type="ECO:0000256" key="2">
    <source>
        <dbReference type="ARBA" id="ARBA00022475"/>
    </source>
</evidence>
<dbReference type="AlphaFoldDB" id="S9ZNK2"/>
<dbReference type="InterPro" id="IPR023845">
    <property type="entry name" value="DUF3817_TM"/>
</dbReference>
<feature type="transmembrane region" description="Helical" evidence="6">
    <location>
        <begin position="44"/>
        <end position="65"/>
    </location>
</feature>
<name>S9ZNK2_9RHOO</name>